<evidence type="ECO:0000313" key="3">
    <source>
        <dbReference type="Proteomes" id="UP001175000"/>
    </source>
</evidence>
<accession>A0AA39WLI6</accession>
<name>A0AA39WLI6_9PEZI</name>
<evidence type="ECO:0000256" key="1">
    <source>
        <dbReference type="SAM" id="MobiDB-lite"/>
    </source>
</evidence>
<protein>
    <submittedName>
        <fullName evidence="2">Uncharacterized protein</fullName>
    </submittedName>
</protein>
<feature type="compositionally biased region" description="Basic and acidic residues" evidence="1">
    <location>
        <begin position="76"/>
        <end position="87"/>
    </location>
</feature>
<dbReference type="Proteomes" id="UP001175000">
    <property type="component" value="Unassembled WGS sequence"/>
</dbReference>
<dbReference type="EMBL" id="JAULSU010000005">
    <property type="protein sequence ID" value="KAK0617612.1"/>
    <property type="molecule type" value="Genomic_DNA"/>
</dbReference>
<gene>
    <name evidence="2" type="ORF">B0T14DRAFT_569102</name>
</gene>
<dbReference type="AlphaFoldDB" id="A0AA39WLI6"/>
<keyword evidence="3" id="KW-1185">Reference proteome</keyword>
<reference evidence="2" key="1">
    <citation type="submission" date="2023-06" db="EMBL/GenBank/DDBJ databases">
        <title>Genome-scale phylogeny and comparative genomics of the fungal order Sordariales.</title>
        <authorList>
            <consortium name="Lawrence Berkeley National Laboratory"/>
            <person name="Hensen N."/>
            <person name="Bonometti L."/>
            <person name="Westerberg I."/>
            <person name="Brannstrom I.O."/>
            <person name="Guillou S."/>
            <person name="Cros-Aarteil S."/>
            <person name="Calhoun S."/>
            <person name="Haridas S."/>
            <person name="Kuo A."/>
            <person name="Mondo S."/>
            <person name="Pangilinan J."/>
            <person name="Riley R."/>
            <person name="Labutti K."/>
            <person name="Andreopoulos B."/>
            <person name="Lipzen A."/>
            <person name="Chen C."/>
            <person name="Yanf M."/>
            <person name="Daum C."/>
            <person name="Ng V."/>
            <person name="Clum A."/>
            <person name="Steindorff A."/>
            <person name="Ohm R."/>
            <person name="Martin F."/>
            <person name="Silar P."/>
            <person name="Natvig D."/>
            <person name="Lalanne C."/>
            <person name="Gautier V."/>
            <person name="Ament-Velasquez S.L."/>
            <person name="Kruys A."/>
            <person name="Hutchinson M.I."/>
            <person name="Powell A.J."/>
            <person name="Barry K."/>
            <person name="Miller A.N."/>
            <person name="Grigoriev I.V."/>
            <person name="Debuchy R."/>
            <person name="Gladieux P."/>
            <person name="Thoren M.H."/>
            <person name="Johannesson H."/>
        </authorList>
    </citation>
    <scope>NUCLEOTIDE SEQUENCE</scope>
    <source>
        <strain evidence="2">CBS 606.72</strain>
    </source>
</reference>
<evidence type="ECO:0000313" key="2">
    <source>
        <dbReference type="EMBL" id="KAK0617612.1"/>
    </source>
</evidence>
<feature type="region of interest" description="Disordered" evidence="1">
    <location>
        <begin position="1"/>
        <end position="96"/>
    </location>
</feature>
<organism evidence="2 3">
    <name type="scientific">Immersiella caudata</name>
    <dbReference type="NCBI Taxonomy" id="314043"/>
    <lineage>
        <taxon>Eukaryota</taxon>
        <taxon>Fungi</taxon>
        <taxon>Dikarya</taxon>
        <taxon>Ascomycota</taxon>
        <taxon>Pezizomycotina</taxon>
        <taxon>Sordariomycetes</taxon>
        <taxon>Sordariomycetidae</taxon>
        <taxon>Sordariales</taxon>
        <taxon>Lasiosphaeriaceae</taxon>
        <taxon>Immersiella</taxon>
    </lineage>
</organism>
<sequence>MEQPAKRRRTENGWQPAGDLSPQQSDERSPELSDLTANLQLPEAGENEDPADTASSHPVSHTVRLTLPPSESNDFLDLKQDMSHDAQEPPDPTAEAGIARLVAGVPVTPEAIMATLQAMMARAAYAQQPSVKLTWKSVSEEEYQAPIKTNKERIAQSQPPAVEGVGENAEMIKENSEVDEAATFPMVEKETAC</sequence>
<comment type="caution">
    <text evidence="2">The sequence shown here is derived from an EMBL/GenBank/DDBJ whole genome shotgun (WGS) entry which is preliminary data.</text>
</comment>
<proteinExistence type="predicted"/>